<dbReference type="Gene3D" id="2.60.120.1060">
    <property type="entry name" value="NPCBM/NEW2 domain"/>
    <property type="match status" value="1"/>
</dbReference>
<organism evidence="3 4">
    <name type="scientific">Streptomyces cinereospinus</name>
    <dbReference type="NCBI Taxonomy" id="285561"/>
    <lineage>
        <taxon>Bacteria</taxon>
        <taxon>Bacillati</taxon>
        <taxon>Actinomycetota</taxon>
        <taxon>Actinomycetes</taxon>
        <taxon>Kitasatosporales</taxon>
        <taxon>Streptomycetaceae</taxon>
        <taxon>Streptomyces</taxon>
    </lineage>
</organism>
<dbReference type="SUPFAM" id="SSF49785">
    <property type="entry name" value="Galactose-binding domain-like"/>
    <property type="match status" value="1"/>
</dbReference>
<protein>
    <submittedName>
        <fullName evidence="3">NPCBM/NEW2 domain-containing protein</fullName>
    </submittedName>
</protein>
<keyword evidence="4" id="KW-1185">Reference proteome</keyword>
<comment type="caution">
    <text evidence="3">The sequence shown here is derived from an EMBL/GenBank/DDBJ whole genome shotgun (WGS) entry which is preliminary data.</text>
</comment>
<sequence length="115" mass="11780">MLAFVRGTGESGPITMGGVTCPKGPGVHTDSSGEVCPGGRCTRFTAVIGLDDETGTNGSVVCQVLAAKSTSITDGLDAVSTDADNRRRTAGPPGHGRRRRHRPQPRGLGRGGRAP</sequence>
<evidence type="ECO:0000256" key="1">
    <source>
        <dbReference type="SAM" id="MobiDB-lite"/>
    </source>
</evidence>
<dbReference type="InterPro" id="IPR008979">
    <property type="entry name" value="Galactose-bd-like_sf"/>
</dbReference>
<dbReference type="RefSeq" id="WP_381350622.1">
    <property type="nucleotide sequence ID" value="NZ_JBHMCY010000104.1"/>
</dbReference>
<reference evidence="3 4" key="1">
    <citation type="submission" date="2024-09" db="EMBL/GenBank/DDBJ databases">
        <authorList>
            <person name="Sun Q."/>
            <person name="Mori K."/>
        </authorList>
    </citation>
    <scope>NUCLEOTIDE SEQUENCE [LARGE SCALE GENOMIC DNA]</scope>
    <source>
        <strain evidence="3 4">JCM 6917</strain>
    </source>
</reference>
<feature type="domain" description="Glycosyl hydrolase family 98 putative carbohydrate-binding module" evidence="2">
    <location>
        <begin position="12"/>
        <end position="73"/>
    </location>
</feature>
<proteinExistence type="predicted"/>
<accession>A0ABV5NAX1</accession>
<dbReference type="Pfam" id="PF08305">
    <property type="entry name" value="NPCBM"/>
    <property type="match status" value="1"/>
</dbReference>
<dbReference type="InterPro" id="IPR013222">
    <property type="entry name" value="Glyco_hyd_98_carb-bd"/>
</dbReference>
<evidence type="ECO:0000259" key="2">
    <source>
        <dbReference type="Pfam" id="PF08305"/>
    </source>
</evidence>
<dbReference type="InterPro" id="IPR038637">
    <property type="entry name" value="NPCBM_sf"/>
</dbReference>
<dbReference type="EMBL" id="JBHMCY010000104">
    <property type="protein sequence ID" value="MFB9467387.1"/>
    <property type="molecule type" value="Genomic_DNA"/>
</dbReference>
<gene>
    <name evidence="3" type="ORF">ACFF45_33055</name>
</gene>
<name>A0ABV5NAX1_9ACTN</name>
<evidence type="ECO:0000313" key="4">
    <source>
        <dbReference type="Proteomes" id="UP001589709"/>
    </source>
</evidence>
<feature type="region of interest" description="Disordered" evidence="1">
    <location>
        <begin position="73"/>
        <end position="115"/>
    </location>
</feature>
<dbReference type="Proteomes" id="UP001589709">
    <property type="component" value="Unassembled WGS sequence"/>
</dbReference>
<feature type="compositionally biased region" description="Basic residues" evidence="1">
    <location>
        <begin position="95"/>
        <end position="104"/>
    </location>
</feature>
<evidence type="ECO:0000313" key="3">
    <source>
        <dbReference type="EMBL" id="MFB9467387.1"/>
    </source>
</evidence>